<dbReference type="InterPro" id="IPR019587">
    <property type="entry name" value="Polyketide_cyclase/dehydratase"/>
</dbReference>
<dbReference type="Gene3D" id="3.30.530.20">
    <property type="match status" value="1"/>
</dbReference>
<dbReference type="InterPro" id="IPR023393">
    <property type="entry name" value="START-like_dom_sf"/>
</dbReference>
<proteinExistence type="predicted"/>
<dbReference type="EMBL" id="CADCVM010000420">
    <property type="protein sequence ID" value="CAA9523850.1"/>
    <property type="molecule type" value="Genomic_DNA"/>
</dbReference>
<organism evidence="1">
    <name type="scientific">uncultured Rubrobacteraceae bacterium</name>
    <dbReference type="NCBI Taxonomy" id="349277"/>
    <lineage>
        <taxon>Bacteria</taxon>
        <taxon>Bacillati</taxon>
        <taxon>Actinomycetota</taxon>
        <taxon>Rubrobacteria</taxon>
        <taxon>Rubrobacterales</taxon>
        <taxon>Rubrobacteraceae</taxon>
        <taxon>environmental samples</taxon>
    </lineage>
</organism>
<gene>
    <name evidence="1" type="ORF">AVDCRST_MAG05-3792</name>
</gene>
<dbReference type="AlphaFoldDB" id="A0A6J4THU6"/>
<dbReference type="SUPFAM" id="SSF55961">
    <property type="entry name" value="Bet v1-like"/>
    <property type="match status" value="1"/>
</dbReference>
<reference evidence="1" key="1">
    <citation type="submission" date="2020-02" db="EMBL/GenBank/DDBJ databases">
        <authorList>
            <person name="Meier V. D."/>
        </authorList>
    </citation>
    <scope>NUCLEOTIDE SEQUENCE</scope>
    <source>
        <strain evidence="1">AVDCRST_MAG05</strain>
    </source>
</reference>
<sequence>MIPSDIDTRAPVVSRHGAVIAAPIEVLWRLHTDVDAWPTWQPDIEHARLDGSFAPGSTFSWHTGGLDIESTIYRVEPGRQTLWGGPAHGIVGIHSWTFTPVEGGTRVDTAESWSGEPIEANVEAMQAALDGSLVAWLGHLDSAGKEVSSQTGG</sequence>
<accession>A0A6J4THU6</accession>
<evidence type="ECO:0000313" key="1">
    <source>
        <dbReference type="EMBL" id="CAA9523850.1"/>
    </source>
</evidence>
<evidence type="ECO:0008006" key="2">
    <source>
        <dbReference type="Google" id="ProtNLM"/>
    </source>
</evidence>
<dbReference type="Pfam" id="PF10604">
    <property type="entry name" value="Polyketide_cyc2"/>
    <property type="match status" value="1"/>
</dbReference>
<protein>
    <recommendedName>
        <fullName evidence="2">Shy6-polyketide cyclase</fullName>
    </recommendedName>
</protein>
<name>A0A6J4THU6_9ACTN</name>